<evidence type="ECO:0000256" key="6">
    <source>
        <dbReference type="ARBA" id="ARBA00022679"/>
    </source>
</evidence>
<keyword evidence="6" id="KW-0808">Transferase</keyword>
<dbReference type="Gene3D" id="3.40.50.150">
    <property type="entry name" value="Vaccinia Virus protein VP39"/>
    <property type="match status" value="1"/>
</dbReference>
<name>A0A5K3FG83_MESCO</name>
<dbReference type="PANTHER" id="PTHR14614:SF39">
    <property type="entry name" value="HISTIDINE PROTEIN METHYLTRANSFERASE 1 HOMOLOG"/>
    <property type="match status" value="1"/>
</dbReference>
<dbReference type="GO" id="GO:0005634">
    <property type="term" value="C:nucleus"/>
    <property type="evidence" value="ECO:0007669"/>
    <property type="project" value="UniProtKB-SubCell"/>
</dbReference>
<protein>
    <recommendedName>
        <fullName evidence="3">protein-histidine N-methyltransferase</fullName>
        <ecNumber evidence="3">2.1.1.85</ecNumber>
    </recommendedName>
</protein>
<evidence type="ECO:0000256" key="3">
    <source>
        <dbReference type="ARBA" id="ARBA00012533"/>
    </source>
</evidence>
<accession>A0A5K3FG83</accession>
<keyword evidence="4" id="KW-0963">Cytoplasm</keyword>
<comment type="subcellular location">
    <subcellularLocation>
        <location evidence="2">Cytoplasm</location>
    </subcellularLocation>
    <subcellularLocation>
        <location evidence="1">Nucleus</location>
    </subcellularLocation>
</comment>
<keyword evidence="8" id="KW-0539">Nucleus</keyword>
<evidence type="ECO:0000256" key="8">
    <source>
        <dbReference type="ARBA" id="ARBA00023242"/>
    </source>
</evidence>
<dbReference type="EC" id="2.1.1.85" evidence="3"/>
<dbReference type="GO" id="GO:0032259">
    <property type="term" value="P:methylation"/>
    <property type="evidence" value="ECO:0007669"/>
    <property type="project" value="UniProtKB-KW"/>
</dbReference>
<keyword evidence="5" id="KW-0489">Methyltransferase</keyword>
<evidence type="ECO:0000313" key="10">
    <source>
        <dbReference type="WBParaSite" id="MCU_007909-RA"/>
    </source>
</evidence>
<evidence type="ECO:0000256" key="2">
    <source>
        <dbReference type="ARBA" id="ARBA00004496"/>
    </source>
</evidence>
<evidence type="ECO:0000256" key="5">
    <source>
        <dbReference type="ARBA" id="ARBA00022603"/>
    </source>
</evidence>
<dbReference type="SUPFAM" id="SSF53335">
    <property type="entry name" value="S-adenosyl-L-methionine-dependent methyltransferases"/>
    <property type="match status" value="1"/>
</dbReference>
<dbReference type="PANTHER" id="PTHR14614">
    <property type="entry name" value="HEPATOCELLULAR CARCINOMA-ASSOCIATED ANTIGEN"/>
    <property type="match status" value="1"/>
</dbReference>
<dbReference type="InterPro" id="IPR029063">
    <property type="entry name" value="SAM-dependent_MTases_sf"/>
</dbReference>
<dbReference type="WBParaSite" id="MCU_007909-RA">
    <property type="protein sequence ID" value="MCU_007909-RA"/>
    <property type="gene ID" value="MCU_007909"/>
</dbReference>
<keyword evidence="7" id="KW-0949">S-adenosyl-L-methionine</keyword>
<dbReference type="InterPro" id="IPR019410">
    <property type="entry name" value="Methyltransf_16"/>
</dbReference>
<dbReference type="GO" id="GO:0005737">
    <property type="term" value="C:cytoplasm"/>
    <property type="evidence" value="ECO:0007669"/>
    <property type="project" value="UniProtKB-SubCell"/>
</dbReference>
<evidence type="ECO:0000256" key="1">
    <source>
        <dbReference type="ARBA" id="ARBA00004123"/>
    </source>
</evidence>
<dbReference type="Pfam" id="PF10294">
    <property type="entry name" value="Methyltransf_16"/>
    <property type="match status" value="1"/>
</dbReference>
<dbReference type="AlphaFoldDB" id="A0A5K3FG83"/>
<proteinExistence type="inferred from homology"/>
<evidence type="ECO:0000256" key="4">
    <source>
        <dbReference type="ARBA" id="ARBA00022490"/>
    </source>
</evidence>
<evidence type="ECO:0000256" key="9">
    <source>
        <dbReference type="ARBA" id="ARBA00038126"/>
    </source>
</evidence>
<comment type="similarity">
    <text evidence="9">Belongs to the methyltransferase superfamily. METTL18 family.</text>
</comment>
<organism evidence="10">
    <name type="scientific">Mesocestoides corti</name>
    <name type="common">Flatworm</name>
    <dbReference type="NCBI Taxonomy" id="53468"/>
    <lineage>
        <taxon>Eukaryota</taxon>
        <taxon>Metazoa</taxon>
        <taxon>Spiralia</taxon>
        <taxon>Lophotrochozoa</taxon>
        <taxon>Platyhelminthes</taxon>
        <taxon>Cestoda</taxon>
        <taxon>Eucestoda</taxon>
        <taxon>Cyclophyllidea</taxon>
        <taxon>Mesocestoididae</taxon>
        <taxon>Mesocestoides</taxon>
    </lineage>
</organism>
<sequence length="294" mass="32225">MDFKFGFFESPGGHCVEENAENKPAPLSEIPAAFQAKKLSISDIWTKTMALPTRNLTLSGGEVITIYNEQAVEECIKTTAGRDRSAIVDDAVLVALSSENDVVAGVIEGGFTIWEGTWHLLEHLKQESVDFAGKSVLDLGCGGGLLGLFALLHGASSVTFQEYNEVILKAWVIPNVTLLQKEFSDRTSFISGDWEDLAKFWMANETTFDIVLSAETIYRPELYSKLHTVLEAICAPSDGGSIVYLVSKLKYYGPGGDACDFGAFLDRNGVFSYKLIQLTTKGTSFVCFEIKRKS</sequence>
<reference evidence="10" key="1">
    <citation type="submission" date="2019-11" db="UniProtKB">
        <authorList>
            <consortium name="WormBaseParasite"/>
        </authorList>
    </citation>
    <scope>IDENTIFICATION</scope>
</reference>
<dbReference type="GO" id="GO:0018064">
    <property type="term" value="F:protein-L-histidine N-tele-methyltransferase activity"/>
    <property type="evidence" value="ECO:0007669"/>
    <property type="project" value="UniProtKB-EC"/>
</dbReference>
<evidence type="ECO:0000256" key="7">
    <source>
        <dbReference type="ARBA" id="ARBA00022691"/>
    </source>
</evidence>